<evidence type="ECO:0000256" key="1">
    <source>
        <dbReference type="SAM" id="MobiDB-lite"/>
    </source>
</evidence>
<evidence type="ECO:0000313" key="3">
    <source>
        <dbReference type="Proteomes" id="UP001375240"/>
    </source>
</evidence>
<dbReference type="AlphaFoldDB" id="A0AAV9UXQ7"/>
<protein>
    <submittedName>
        <fullName evidence="2">Uncharacterized protein</fullName>
    </submittedName>
</protein>
<proteinExistence type="predicted"/>
<accession>A0AAV9UXQ7</accession>
<dbReference type="Proteomes" id="UP001375240">
    <property type="component" value="Unassembled WGS sequence"/>
</dbReference>
<evidence type="ECO:0000313" key="2">
    <source>
        <dbReference type="EMBL" id="KAK6349879.1"/>
    </source>
</evidence>
<name>A0AAV9UXQ7_9PEZI</name>
<sequence length="454" mass="51199">MAFGLRFRPKPLPGTALYSSTTNRSGPVLKYDDQSGALYTESVFRSSAYVLSLLDEPGPIAREVLLKRYRRTNPDKQDKSLFNLCRQTVLQYAESLTPDVLVYLPWRYGKILWEDLVHSTSDSFTIFKNFCEVYGSEPDFHPGHTGLCSVGSQSLESRRLKLPMSDSMPWSPIYIQPLASASMAWIINLVIMGEFDVWELAELNELPNLVSLVVHFPSSRPGYSSLGRVFRSWVTNKDRWETLRVLGLCNIPEGAFTNDGKILTILDGLPKLKLIELLTSGLQSKERRKHCELLDKDDFGIEHCSSWKAFCAASTCVSCRRNAADNEILAQISEPVLQSDGEPSDHRVAIKMQKVVDFLVEMERMVDGKRRVIVDVARDSSGQKIHRRVSFFRIDVPSSQALPGSSKSKVEKKRRLSESEAGEGASHPKRIADKARKVKPRKKQDIGSLLDSFR</sequence>
<organism evidence="2 3">
    <name type="scientific">Orbilia brochopaga</name>
    <dbReference type="NCBI Taxonomy" id="3140254"/>
    <lineage>
        <taxon>Eukaryota</taxon>
        <taxon>Fungi</taxon>
        <taxon>Dikarya</taxon>
        <taxon>Ascomycota</taxon>
        <taxon>Pezizomycotina</taxon>
        <taxon>Orbiliomycetes</taxon>
        <taxon>Orbiliales</taxon>
        <taxon>Orbiliaceae</taxon>
        <taxon>Orbilia</taxon>
    </lineage>
</organism>
<reference evidence="2 3" key="1">
    <citation type="submission" date="2019-10" db="EMBL/GenBank/DDBJ databases">
        <authorList>
            <person name="Palmer J.M."/>
        </authorList>
    </citation>
    <scope>NUCLEOTIDE SEQUENCE [LARGE SCALE GENOMIC DNA]</scope>
    <source>
        <strain evidence="2 3">TWF696</strain>
    </source>
</reference>
<comment type="caution">
    <text evidence="2">The sequence shown here is derived from an EMBL/GenBank/DDBJ whole genome shotgun (WGS) entry which is preliminary data.</text>
</comment>
<gene>
    <name evidence="2" type="ORF">TWF696_006140</name>
</gene>
<feature type="region of interest" description="Disordered" evidence="1">
    <location>
        <begin position="400"/>
        <end position="454"/>
    </location>
</feature>
<keyword evidence="3" id="KW-1185">Reference proteome</keyword>
<dbReference type="EMBL" id="JAVHNQ010000004">
    <property type="protein sequence ID" value="KAK6349879.1"/>
    <property type="molecule type" value="Genomic_DNA"/>
</dbReference>